<keyword evidence="1" id="KW-1133">Transmembrane helix</keyword>
<dbReference type="Proteomes" id="UP001596160">
    <property type="component" value="Unassembled WGS sequence"/>
</dbReference>
<proteinExistence type="predicted"/>
<evidence type="ECO:0000313" key="2">
    <source>
        <dbReference type="EMBL" id="MFC5156508.1"/>
    </source>
</evidence>
<organism evidence="2 3">
    <name type="scientific">Streptomyces amakusaensis</name>
    <dbReference type="NCBI Taxonomy" id="67271"/>
    <lineage>
        <taxon>Bacteria</taxon>
        <taxon>Bacillati</taxon>
        <taxon>Actinomycetota</taxon>
        <taxon>Actinomycetes</taxon>
        <taxon>Kitasatosporales</taxon>
        <taxon>Streptomycetaceae</taxon>
        <taxon>Streptomyces</taxon>
    </lineage>
</organism>
<dbReference type="PROSITE" id="PS51257">
    <property type="entry name" value="PROKAR_LIPOPROTEIN"/>
    <property type="match status" value="1"/>
</dbReference>
<accession>A0ABW0AUJ7</accession>
<dbReference type="RefSeq" id="WP_344485832.1">
    <property type="nucleotide sequence ID" value="NZ_BAAASB010000031.1"/>
</dbReference>
<sequence length="61" mass="6590">MDIRDQMQSQPSENPRTGHMVLMALLAACPAVSPALAPWVWGVVVVVIVVLVRSGARHRTA</sequence>
<evidence type="ECO:0000256" key="1">
    <source>
        <dbReference type="SAM" id="Phobius"/>
    </source>
</evidence>
<gene>
    <name evidence="2" type="ORF">ACFPRH_32825</name>
</gene>
<reference evidence="3" key="1">
    <citation type="journal article" date="2019" name="Int. J. Syst. Evol. Microbiol.">
        <title>The Global Catalogue of Microorganisms (GCM) 10K type strain sequencing project: providing services to taxonomists for standard genome sequencing and annotation.</title>
        <authorList>
            <consortium name="The Broad Institute Genomics Platform"/>
            <consortium name="The Broad Institute Genome Sequencing Center for Infectious Disease"/>
            <person name="Wu L."/>
            <person name="Ma J."/>
        </authorList>
    </citation>
    <scope>NUCLEOTIDE SEQUENCE [LARGE SCALE GENOMIC DNA]</scope>
    <source>
        <strain evidence="3">PCU 266</strain>
    </source>
</reference>
<feature type="transmembrane region" description="Helical" evidence="1">
    <location>
        <begin position="20"/>
        <end position="52"/>
    </location>
</feature>
<name>A0ABW0AUJ7_9ACTN</name>
<keyword evidence="1" id="KW-0472">Membrane</keyword>
<keyword evidence="1" id="KW-0812">Transmembrane</keyword>
<evidence type="ECO:0000313" key="3">
    <source>
        <dbReference type="Proteomes" id="UP001596160"/>
    </source>
</evidence>
<keyword evidence="3" id="KW-1185">Reference proteome</keyword>
<dbReference type="EMBL" id="JBHSKP010000035">
    <property type="protein sequence ID" value="MFC5156508.1"/>
    <property type="molecule type" value="Genomic_DNA"/>
</dbReference>
<protein>
    <submittedName>
        <fullName evidence="2">Uncharacterized protein</fullName>
    </submittedName>
</protein>
<comment type="caution">
    <text evidence="2">The sequence shown here is derived from an EMBL/GenBank/DDBJ whole genome shotgun (WGS) entry which is preliminary data.</text>
</comment>